<feature type="domain" description="Fibronectin type-III" evidence="4">
    <location>
        <begin position="119"/>
        <end position="214"/>
    </location>
</feature>
<dbReference type="CDD" id="cd00063">
    <property type="entry name" value="FN3"/>
    <property type="match status" value="2"/>
</dbReference>
<dbReference type="InterPro" id="IPR003961">
    <property type="entry name" value="FN3_dom"/>
</dbReference>
<dbReference type="Proteomes" id="UP000619260">
    <property type="component" value="Unassembled WGS sequence"/>
</dbReference>
<reference evidence="5" key="1">
    <citation type="submission" date="2021-01" db="EMBL/GenBank/DDBJ databases">
        <title>Whole genome shotgun sequence of Virgisporangium aliadipatigenens NBRC 105644.</title>
        <authorList>
            <person name="Komaki H."/>
            <person name="Tamura T."/>
        </authorList>
    </citation>
    <scope>NUCLEOTIDE SEQUENCE</scope>
    <source>
        <strain evidence="5">NBRC 105644</strain>
    </source>
</reference>
<dbReference type="EMBL" id="BOPF01000002">
    <property type="protein sequence ID" value="GIJ43927.1"/>
    <property type="molecule type" value="Genomic_DNA"/>
</dbReference>
<dbReference type="GO" id="GO:0016798">
    <property type="term" value="F:hydrolase activity, acting on glycosyl bonds"/>
    <property type="evidence" value="ECO:0007669"/>
    <property type="project" value="UniProtKB-KW"/>
</dbReference>
<evidence type="ECO:0000313" key="6">
    <source>
        <dbReference type="Proteomes" id="UP000619260"/>
    </source>
</evidence>
<organism evidence="5 6">
    <name type="scientific">Virgisporangium aliadipatigenens</name>
    <dbReference type="NCBI Taxonomy" id="741659"/>
    <lineage>
        <taxon>Bacteria</taxon>
        <taxon>Bacillati</taxon>
        <taxon>Actinomycetota</taxon>
        <taxon>Actinomycetes</taxon>
        <taxon>Micromonosporales</taxon>
        <taxon>Micromonosporaceae</taxon>
        <taxon>Virgisporangium</taxon>
    </lineage>
</organism>
<dbReference type="AlphaFoldDB" id="A0A8J3YGP8"/>
<dbReference type="SUPFAM" id="SSF49265">
    <property type="entry name" value="Fibronectin type III"/>
    <property type="match status" value="2"/>
</dbReference>
<protein>
    <recommendedName>
        <fullName evidence="4">Fibronectin type-III domain-containing protein</fullName>
    </recommendedName>
</protein>
<dbReference type="PROSITE" id="PS50853">
    <property type="entry name" value="FN3"/>
    <property type="match status" value="1"/>
</dbReference>
<gene>
    <name evidence="5" type="ORF">Val02_08130</name>
</gene>
<feature type="chain" id="PRO_5035298789" description="Fibronectin type-III domain-containing protein" evidence="3">
    <location>
        <begin position="30"/>
        <end position="619"/>
    </location>
</feature>
<dbReference type="RefSeq" id="WP_203897452.1">
    <property type="nucleotide sequence ID" value="NZ_BOPF01000002.1"/>
</dbReference>
<keyword evidence="1" id="KW-0326">Glycosidase</keyword>
<dbReference type="InterPro" id="IPR013783">
    <property type="entry name" value="Ig-like_fold"/>
</dbReference>
<dbReference type="Gene3D" id="2.60.40.10">
    <property type="entry name" value="Immunoglobulins"/>
    <property type="match status" value="2"/>
</dbReference>
<accession>A0A8J3YGP8</accession>
<proteinExistence type="predicted"/>
<keyword evidence="2" id="KW-0119">Carbohydrate metabolism</keyword>
<evidence type="ECO:0000259" key="4">
    <source>
        <dbReference type="PROSITE" id="PS50853"/>
    </source>
</evidence>
<feature type="signal peptide" evidence="3">
    <location>
        <begin position="1"/>
        <end position="29"/>
    </location>
</feature>
<dbReference type="InterPro" id="IPR036116">
    <property type="entry name" value="FN3_sf"/>
</dbReference>
<sequence length="619" mass="65721">MNWKRAAKPLVAVAAGGTLLAWGAGVAMAGPGAPSGVQVTRGADLNTANLTWQPVEGAARYYVSFFDGKKDTVTVVPAGTTSMSFAVPDGCKRYRFNVAARDSAGAGTVSKSVWLGTVAPGPVEGLKATRNGSDVTVTWETPRDEGYHPITGYTLDGWGENYNTHLWPGGHSVVLPNVPATTRLTVRMSARNGYESCGPQAQAVVPAAVATPVAEPTGLTAKRDPADPRRFLLNWKAGVSPEHGAIAHYTVRYGYADGAYVAYDASWADATQVDVTGTSTAIDLPESWPEATGSAEFAVNAVYADGYASGVGPTARVAPAQEESQAQRVTVNHTLGRIQAELDLASGDLAAYPNTVMRISRADGYTAEQWLEPGTTAISMYDVPQGLYTIVVSGVSETGEQEWSRETAQIGGDMPLSAYDLASGGSWEDAEQTGRSVRVTAEPLRSADHGLAYDIWTTKFSAERGYGAILRGDRWGQGLVLRYEPAYTTTVDGQTLTGPGFTLTNTRSDGRTGCATRLAGAFAPPGTTTLAQHRVTLRAFGNTFVATVDGRTVLEVADLKALYGTGCAAEQIPTGQYAGFHVWEWQLANNQRDWTALHYSGMDPYDNMTVSVGEWASTK</sequence>
<evidence type="ECO:0000256" key="2">
    <source>
        <dbReference type="ARBA" id="ARBA00023326"/>
    </source>
</evidence>
<keyword evidence="6" id="KW-1185">Reference proteome</keyword>
<keyword evidence="1" id="KW-0378">Hydrolase</keyword>
<evidence type="ECO:0000313" key="5">
    <source>
        <dbReference type="EMBL" id="GIJ43927.1"/>
    </source>
</evidence>
<evidence type="ECO:0000256" key="1">
    <source>
        <dbReference type="ARBA" id="ARBA00023295"/>
    </source>
</evidence>
<dbReference type="SMART" id="SM00060">
    <property type="entry name" value="FN3"/>
    <property type="match status" value="2"/>
</dbReference>
<dbReference type="GO" id="GO:0000272">
    <property type="term" value="P:polysaccharide catabolic process"/>
    <property type="evidence" value="ECO:0007669"/>
    <property type="project" value="UniProtKB-KW"/>
</dbReference>
<keyword evidence="2" id="KW-0624">Polysaccharide degradation</keyword>
<evidence type="ECO:0000256" key="3">
    <source>
        <dbReference type="SAM" id="SignalP"/>
    </source>
</evidence>
<name>A0A8J3YGP8_9ACTN</name>
<comment type="caution">
    <text evidence="5">The sequence shown here is derived from an EMBL/GenBank/DDBJ whole genome shotgun (WGS) entry which is preliminary data.</text>
</comment>
<keyword evidence="3" id="KW-0732">Signal</keyword>